<reference evidence="1" key="1">
    <citation type="submission" date="2022-09" db="EMBL/GenBank/DDBJ databases">
        <title>A Global Phylogenomic Analysis of the Shiitake Genus Lentinula.</title>
        <authorList>
            <consortium name="DOE Joint Genome Institute"/>
            <person name="Sierra-Patev S."/>
            <person name="Min B."/>
            <person name="Naranjo-Ortiz M."/>
            <person name="Looney B."/>
            <person name="Konkel Z."/>
            <person name="Slot J.C."/>
            <person name="Sakamoto Y."/>
            <person name="Steenwyk J.L."/>
            <person name="Rokas A."/>
            <person name="Carro J."/>
            <person name="Camarero S."/>
            <person name="Ferreira P."/>
            <person name="Molpeceres G."/>
            <person name="Ruiz-Duenas F.J."/>
            <person name="Serrano A."/>
            <person name="Henrissat B."/>
            <person name="Drula E."/>
            <person name="Hughes K.W."/>
            <person name="Mata J.L."/>
            <person name="Ishikawa N.K."/>
            <person name="Vargas-Isla R."/>
            <person name="Ushijima S."/>
            <person name="Smith C.A."/>
            <person name="Ahrendt S."/>
            <person name="Andreopoulos W."/>
            <person name="He G."/>
            <person name="Labutti K."/>
            <person name="Lipzen A."/>
            <person name="Ng V."/>
            <person name="Riley R."/>
            <person name="Sandor L."/>
            <person name="Barry K."/>
            <person name="Martinez A.T."/>
            <person name="Xiao Y."/>
            <person name="Gibbons J.G."/>
            <person name="Terashima K."/>
            <person name="Grigoriev I.V."/>
            <person name="Hibbett D.S."/>
        </authorList>
    </citation>
    <scope>NUCLEOTIDE SEQUENCE</scope>
    <source>
        <strain evidence="1">TMI1499</strain>
    </source>
</reference>
<name>A0ACC1TJ64_9AGAR</name>
<keyword evidence="2" id="KW-1185">Reference proteome</keyword>
<accession>A0ACC1TJ64</accession>
<dbReference type="EMBL" id="MU795889">
    <property type="protein sequence ID" value="KAJ3804631.1"/>
    <property type="molecule type" value="Genomic_DNA"/>
</dbReference>
<dbReference type="Proteomes" id="UP001163835">
    <property type="component" value="Unassembled WGS sequence"/>
</dbReference>
<evidence type="ECO:0000313" key="2">
    <source>
        <dbReference type="Proteomes" id="UP001163835"/>
    </source>
</evidence>
<sequence length="470" mass="53004">MSTTGSLFTDPEDSDDELTNKINIMSLIAKFDIARSTLLGGRSANTPFLELDRKAVEKYIDLVLSGTGEDGQYTLHIPTAFHHVLDDPEVSVMRDIDSALIFREHFPWTTSYDIFTTYENKKSVHGHLHAQVRFLDNEGTGDHEYRDPGNDPNVLWGVCGRNGGRNRIYLMLPGATDEDMTDLHPLIYEATLNAAKLLNEEVTTTWSPTYAAEMDRTARFSRTRFRTESRKSISSETGRAFADEVMDSIRTYPWGANSYWFIQIRGAKDLTRDYSELTQGQMDIILEHVDQHLSVIFVDVGLEIHLPGGYAAMPDRTQDGHANLAEALWGIDSETEWDYYKYEPDSWAGVADIAGFRCNFASEPRTTNRISYIQVYTSDKFQTYNTSGEYGAALQVFGPSVLKMSHPDEIPPSISKVYQASESNLRENTPTATRCEARVPLHLAFQLDSIQVEIADLAPFLHVLPSKAIW</sequence>
<gene>
    <name evidence="1" type="ORF">F5876DRAFT_82850</name>
</gene>
<protein>
    <submittedName>
        <fullName evidence="1">Uncharacterized protein</fullName>
    </submittedName>
</protein>
<proteinExistence type="predicted"/>
<evidence type="ECO:0000313" key="1">
    <source>
        <dbReference type="EMBL" id="KAJ3804631.1"/>
    </source>
</evidence>
<comment type="caution">
    <text evidence="1">The sequence shown here is derived from an EMBL/GenBank/DDBJ whole genome shotgun (WGS) entry which is preliminary data.</text>
</comment>
<organism evidence="1 2">
    <name type="scientific">Lentinula aff. lateritia</name>
    <dbReference type="NCBI Taxonomy" id="2804960"/>
    <lineage>
        <taxon>Eukaryota</taxon>
        <taxon>Fungi</taxon>
        <taxon>Dikarya</taxon>
        <taxon>Basidiomycota</taxon>
        <taxon>Agaricomycotina</taxon>
        <taxon>Agaricomycetes</taxon>
        <taxon>Agaricomycetidae</taxon>
        <taxon>Agaricales</taxon>
        <taxon>Marasmiineae</taxon>
        <taxon>Omphalotaceae</taxon>
        <taxon>Lentinula</taxon>
    </lineage>
</organism>